<comment type="caution">
    <text evidence="2">The sequence shown here is derived from an EMBL/GenBank/DDBJ whole genome shotgun (WGS) entry which is preliminary data.</text>
</comment>
<evidence type="ECO:0000313" key="2">
    <source>
        <dbReference type="EMBL" id="KAG1300622.1"/>
    </source>
</evidence>
<name>A0A9P7BLC3_RHIOR</name>
<organism evidence="2 3">
    <name type="scientific">Rhizopus oryzae</name>
    <name type="common">Mucormycosis agent</name>
    <name type="synonym">Rhizopus arrhizus var. delemar</name>
    <dbReference type="NCBI Taxonomy" id="64495"/>
    <lineage>
        <taxon>Eukaryota</taxon>
        <taxon>Fungi</taxon>
        <taxon>Fungi incertae sedis</taxon>
        <taxon>Mucoromycota</taxon>
        <taxon>Mucoromycotina</taxon>
        <taxon>Mucoromycetes</taxon>
        <taxon>Mucorales</taxon>
        <taxon>Mucorineae</taxon>
        <taxon>Rhizopodaceae</taxon>
        <taxon>Rhizopus</taxon>
    </lineage>
</organism>
<dbReference type="EMBL" id="JAANQT010003919">
    <property type="protein sequence ID" value="KAG1300622.1"/>
    <property type="molecule type" value="Genomic_DNA"/>
</dbReference>
<feature type="compositionally biased region" description="Polar residues" evidence="1">
    <location>
        <begin position="158"/>
        <end position="177"/>
    </location>
</feature>
<sequence length="370" mass="42652">MPPKKKSPESTLSRKKPKISVPDDAQWCLDNLRHLTFRKFIEKFQCLDKCSSQQRYINILSKYISNTQHYERVRKEYKSWTSSADYQRFWNEQGELDIILRTDGACTKFIDSVTEHRLRSLNAKANTVVRETLDGVDDQETTDDTTDIQESTKDTTEYQETACTIDTQENINANDAQETTDDNSLSDDDRSCQLYPTSSITSNNDANVNSDNINVNPWIFRGKNITLMFENYKSVVHDLINKHTKLPLEPYINELAALSHILILNKHQHSSIITKVFSIELLEELAASLSSESMNYNLDFNDQHYMTLTKTITNLSMSIKTREQTIVELTVMSADMDYGPRRLVRRISNLIQKLPNTPLKDNNDISESEL</sequence>
<proteinExistence type="predicted"/>
<evidence type="ECO:0000256" key="1">
    <source>
        <dbReference type="SAM" id="MobiDB-lite"/>
    </source>
</evidence>
<dbReference type="Proteomes" id="UP000716291">
    <property type="component" value="Unassembled WGS sequence"/>
</dbReference>
<gene>
    <name evidence="2" type="ORF">G6F64_012526</name>
</gene>
<feature type="compositionally biased region" description="Acidic residues" evidence="1">
    <location>
        <begin position="136"/>
        <end position="147"/>
    </location>
</feature>
<evidence type="ECO:0000313" key="3">
    <source>
        <dbReference type="Proteomes" id="UP000716291"/>
    </source>
</evidence>
<protein>
    <submittedName>
        <fullName evidence="2">Uncharacterized protein</fullName>
    </submittedName>
</protein>
<reference evidence="2" key="1">
    <citation type="journal article" date="2020" name="Microb. Genom.">
        <title>Genetic diversity of clinical and environmental Mucorales isolates obtained from an investigation of mucormycosis cases among solid organ transplant recipients.</title>
        <authorList>
            <person name="Nguyen M.H."/>
            <person name="Kaul D."/>
            <person name="Muto C."/>
            <person name="Cheng S.J."/>
            <person name="Richter R.A."/>
            <person name="Bruno V.M."/>
            <person name="Liu G."/>
            <person name="Beyhan S."/>
            <person name="Sundermann A.J."/>
            <person name="Mounaud S."/>
            <person name="Pasculle A.W."/>
            <person name="Nierman W.C."/>
            <person name="Driscoll E."/>
            <person name="Cumbie R."/>
            <person name="Clancy C.J."/>
            <person name="Dupont C.L."/>
        </authorList>
    </citation>
    <scope>NUCLEOTIDE SEQUENCE</scope>
    <source>
        <strain evidence="2">GL11</strain>
    </source>
</reference>
<dbReference type="AlphaFoldDB" id="A0A9P7BLC3"/>
<feature type="region of interest" description="Disordered" evidence="1">
    <location>
        <begin position="136"/>
        <end position="190"/>
    </location>
</feature>
<accession>A0A9P7BLC3</accession>
<keyword evidence="3" id="KW-1185">Reference proteome</keyword>